<dbReference type="Proteomes" id="UP001473302">
    <property type="component" value="Unassembled WGS sequence"/>
</dbReference>
<keyword evidence="1" id="KW-1133">Transmembrane helix</keyword>
<evidence type="ECO:0000313" key="2">
    <source>
        <dbReference type="EMBL" id="GAA5813568.1"/>
    </source>
</evidence>
<name>A0ABP9Z394_9FUNG</name>
<gene>
    <name evidence="2" type="ORF">MFLAVUS_007051</name>
</gene>
<keyword evidence="3" id="KW-1185">Reference proteome</keyword>
<protein>
    <submittedName>
        <fullName evidence="2">Uncharacterized protein</fullName>
    </submittedName>
</protein>
<accession>A0ABP9Z394</accession>
<evidence type="ECO:0000313" key="3">
    <source>
        <dbReference type="Proteomes" id="UP001473302"/>
    </source>
</evidence>
<keyword evidence="1" id="KW-0472">Membrane</keyword>
<keyword evidence="1" id="KW-0812">Transmembrane</keyword>
<evidence type="ECO:0000256" key="1">
    <source>
        <dbReference type="SAM" id="Phobius"/>
    </source>
</evidence>
<organism evidence="2 3">
    <name type="scientific">Mucor flavus</name>
    <dbReference type="NCBI Taxonomy" id="439312"/>
    <lineage>
        <taxon>Eukaryota</taxon>
        <taxon>Fungi</taxon>
        <taxon>Fungi incertae sedis</taxon>
        <taxon>Mucoromycota</taxon>
        <taxon>Mucoromycotina</taxon>
        <taxon>Mucoromycetes</taxon>
        <taxon>Mucorales</taxon>
        <taxon>Mucorineae</taxon>
        <taxon>Mucoraceae</taxon>
        <taxon>Mucor</taxon>
    </lineage>
</organism>
<comment type="caution">
    <text evidence="2">The sequence shown here is derived from an EMBL/GenBank/DDBJ whole genome shotgun (WGS) entry which is preliminary data.</text>
</comment>
<feature type="transmembrane region" description="Helical" evidence="1">
    <location>
        <begin position="156"/>
        <end position="174"/>
    </location>
</feature>
<reference evidence="2 3" key="1">
    <citation type="submission" date="2024-04" db="EMBL/GenBank/DDBJ databases">
        <title>genome sequences of Mucor flavus KT1a and Helicostylum pulchrum KT1b strains isolated from the surface of a dry-aged beef.</title>
        <authorList>
            <person name="Toyotome T."/>
            <person name="Hosono M."/>
            <person name="Torimaru M."/>
            <person name="Fukuda K."/>
            <person name="Mikami N."/>
        </authorList>
    </citation>
    <scope>NUCLEOTIDE SEQUENCE [LARGE SCALE GENOMIC DNA]</scope>
    <source>
        <strain evidence="2 3">KT1a</strain>
    </source>
</reference>
<dbReference type="EMBL" id="BAABUK010000017">
    <property type="protein sequence ID" value="GAA5813568.1"/>
    <property type="molecule type" value="Genomic_DNA"/>
</dbReference>
<proteinExistence type="predicted"/>
<sequence>MSDFRISKAAYQDDTLIEVAKACSNTTVGPNKYQLFCASISNVEGSCEKLPARLTAAGELNCVQVTSQTYLQNLFDTTGMACAVNCYFPITVSLPTLAIPSYSFEYPTRTYSYPSFTYTPPSAATPDIKDIPTSLVPNNNAGGVAEGGASMMDPNFVFTFMAVFAVMLLCVRRAI</sequence>